<dbReference type="Proteomes" id="UP000299102">
    <property type="component" value="Unassembled WGS sequence"/>
</dbReference>
<proteinExistence type="predicted"/>
<comment type="caution">
    <text evidence="2">The sequence shown here is derived from an EMBL/GenBank/DDBJ whole genome shotgun (WGS) entry which is preliminary data.</text>
</comment>
<organism evidence="2 3">
    <name type="scientific">Eumeta variegata</name>
    <name type="common">Bagworm moth</name>
    <name type="synonym">Eumeta japonica</name>
    <dbReference type="NCBI Taxonomy" id="151549"/>
    <lineage>
        <taxon>Eukaryota</taxon>
        <taxon>Metazoa</taxon>
        <taxon>Ecdysozoa</taxon>
        <taxon>Arthropoda</taxon>
        <taxon>Hexapoda</taxon>
        <taxon>Insecta</taxon>
        <taxon>Pterygota</taxon>
        <taxon>Neoptera</taxon>
        <taxon>Endopterygota</taxon>
        <taxon>Lepidoptera</taxon>
        <taxon>Glossata</taxon>
        <taxon>Ditrysia</taxon>
        <taxon>Tineoidea</taxon>
        <taxon>Psychidae</taxon>
        <taxon>Oiketicinae</taxon>
        <taxon>Eumeta</taxon>
    </lineage>
</organism>
<sequence>MKFHSLFNTKYSEYTEQILLGGAGMSPRIPHTSGVLRRYVQFQQFKKLLNAARHNLNISPKKRENSLRPPHIDLNPSPPALNRSRSVGMFP</sequence>
<reference evidence="2 3" key="1">
    <citation type="journal article" date="2019" name="Commun. Biol.">
        <title>The bagworm genome reveals a unique fibroin gene that provides high tensile strength.</title>
        <authorList>
            <person name="Kono N."/>
            <person name="Nakamura H."/>
            <person name="Ohtoshi R."/>
            <person name="Tomita M."/>
            <person name="Numata K."/>
            <person name="Arakawa K."/>
        </authorList>
    </citation>
    <scope>NUCLEOTIDE SEQUENCE [LARGE SCALE GENOMIC DNA]</scope>
</reference>
<feature type="region of interest" description="Disordered" evidence="1">
    <location>
        <begin position="59"/>
        <end position="91"/>
    </location>
</feature>
<dbReference type="EMBL" id="BGZK01000855">
    <property type="protein sequence ID" value="GBP62976.1"/>
    <property type="molecule type" value="Genomic_DNA"/>
</dbReference>
<evidence type="ECO:0000313" key="2">
    <source>
        <dbReference type="EMBL" id="GBP62976.1"/>
    </source>
</evidence>
<gene>
    <name evidence="2" type="ORF">EVAR_44029_1</name>
</gene>
<evidence type="ECO:0000313" key="3">
    <source>
        <dbReference type="Proteomes" id="UP000299102"/>
    </source>
</evidence>
<name>A0A4C1XGG2_EUMVA</name>
<keyword evidence="3" id="KW-1185">Reference proteome</keyword>
<dbReference type="AlphaFoldDB" id="A0A4C1XGG2"/>
<protein>
    <submittedName>
        <fullName evidence="2">Uncharacterized protein</fullName>
    </submittedName>
</protein>
<evidence type="ECO:0000256" key="1">
    <source>
        <dbReference type="SAM" id="MobiDB-lite"/>
    </source>
</evidence>
<accession>A0A4C1XGG2</accession>